<dbReference type="Gene3D" id="3.40.50.12780">
    <property type="entry name" value="N-terminal domain of ligase-like"/>
    <property type="match status" value="1"/>
</dbReference>
<dbReference type="Gene3D" id="3.30.559.30">
    <property type="entry name" value="Nonribosomal peptide synthetase, condensation domain"/>
    <property type="match status" value="1"/>
</dbReference>
<protein>
    <submittedName>
        <fullName evidence="2">AMP-binding protein</fullName>
    </submittedName>
</protein>
<dbReference type="PANTHER" id="PTHR45527">
    <property type="entry name" value="NONRIBOSOMAL PEPTIDE SYNTHETASE"/>
    <property type="match status" value="1"/>
</dbReference>
<dbReference type="InterPro" id="IPR000873">
    <property type="entry name" value="AMP-dep_synth/lig_dom"/>
</dbReference>
<gene>
    <name evidence="2" type="ORF">IU459_37550</name>
</gene>
<proteinExistence type="predicted"/>
<dbReference type="SUPFAM" id="SSF56801">
    <property type="entry name" value="Acetyl-CoA synthetase-like"/>
    <property type="match status" value="1"/>
</dbReference>
<dbReference type="Pfam" id="PF00501">
    <property type="entry name" value="AMP-binding"/>
    <property type="match status" value="1"/>
</dbReference>
<dbReference type="InterPro" id="IPR042099">
    <property type="entry name" value="ANL_N_sf"/>
</dbReference>
<evidence type="ECO:0000313" key="3">
    <source>
        <dbReference type="Proteomes" id="UP000702209"/>
    </source>
</evidence>
<feature type="domain" description="AMP-dependent synthetase/ligase" evidence="1">
    <location>
        <begin position="75"/>
        <end position="166"/>
    </location>
</feature>
<keyword evidence="3" id="KW-1185">Reference proteome</keyword>
<dbReference type="EMBL" id="JADLQX010000217">
    <property type="protein sequence ID" value="MBF6303156.1"/>
    <property type="molecule type" value="Genomic_DNA"/>
</dbReference>
<feature type="non-terminal residue" evidence="2">
    <location>
        <position position="1"/>
    </location>
</feature>
<sequence>AGMAAVISFATDLFDAPTVAEFGRRYLRVLEAAVAAPETAVRDIKILDEAERARVLTEWNHTRHDLPAATVLELFEEQVRARPDDPAVVFDGGIRGEGEFGPPVELNYAEFASRVNRLARKLIDAGVGPESLVAVGIRRSVDMLVAIYATMTAGGGYVPIDPDHPA</sequence>
<feature type="non-terminal residue" evidence="2">
    <location>
        <position position="166"/>
    </location>
</feature>
<reference evidence="2 3" key="1">
    <citation type="submission" date="2020-10" db="EMBL/GenBank/DDBJ databases">
        <title>Identification of Nocardia species via Next-generation sequencing and recognition of intraspecies genetic diversity.</title>
        <authorList>
            <person name="Li P."/>
            <person name="Li P."/>
            <person name="Lu B."/>
        </authorList>
    </citation>
    <scope>NUCLEOTIDE SEQUENCE [LARGE SCALE GENOMIC DNA]</scope>
    <source>
        <strain evidence="2 3">BJ06-0157</strain>
    </source>
</reference>
<dbReference type="RefSeq" id="WP_195134310.1">
    <property type="nucleotide sequence ID" value="NZ_JADLQX010000217.1"/>
</dbReference>
<comment type="caution">
    <text evidence="2">The sequence shown here is derived from an EMBL/GenBank/DDBJ whole genome shotgun (WGS) entry which is preliminary data.</text>
</comment>
<evidence type="ECO:0000313" key="2">
    <source>
        <dbReference type="EMBL" id="MBF6303156.1"/>
    </source>
</evidence>
<accession>A0ABS0D2X8</accession>
<dbReference type="PANTHER" id="PTHR45527:SF1">
    <property type="entry name" value="FATTY ACID SYNTHASE"/>
    <property type="match status" value="1"/>
</dbReference>
<evidence type="ECO:0000259" key="1">
    <source>
        <dbReference type="Pfam" id="PF00501"/>
    </source>
</evidence>
<organism evidence="2 3">
    <name type="scientific">Nocardia amamiensis</name>
    <dbReference type="NCBI Taxonomy" id="404578"/>
    <lineage>
        <taxon>Bacteria</taxon>
        <taxon>Bacillati</taxon>
        <taxon>Actinomycetota</taxon>
        <taxon>Actinomycetes</taxon>
        <taxon>Mycobacteriales</taxon>
        <taxon>Nocardiaceae</taxon>
        <taxon>Nocardia</taxon>
    </lineage>
</organism>
<dbReference type="Proteomes" id="UP000702209">
    <property type="component" value="Unassembled WGS sequence"/>
</dbReference>
<name>A0ABS0D2X8_9NOCA</name>